<sequence>MTKPAWSRRVLPTSPFARDEVPVLPPVQFEVGDRVSHDRHGLGRVVTVGRDEVVIDFGASRRRVQTSSSMLNKL</sequence>
<name>A0ABW1GD71_9ACTN</name>
<organism evidence="1 2">
    <name type="scientific">Streptacidiphilus monticola</name>
    <dbReference type="NCBI Taxonomy" id="2161674"/>
    <lineage>
        <taxon>Bacteria</taxon>
        <taxon>Bacillati</taxon>
        <taxon>Actinomycetota</taxon>
        <taxon>Actinomycetes</taxon>
        <taxon>Kitasatosporales</taxon>
        <taxon>Streptomycetaceae</taxon>
        <taxon>Streptacidiphilus</taxon>
    </lineage>
</organism>
<evidence type="ECO:0000313" key="2">
    <source>
        <dbReference type="Proteomes" id="UP001596174"/>
    </source>
</evidence>
<comment type="caution">
    <text evidence="1">The sequence shown here is derived from an EMBL/GenBank/DDBJ whole genome shotgun (WGS) entry which is preliminary data.</text>
</comment>
<protein>
    <recommendedName>
        <fullName evidence="3">ATP-binding protein</fullName>
    </recommendedName>
</protein>
<dbReference type="EMBL" id="JBHSQJ010000176">
    <property type="protein sequence ID" value="MFC5911552.1"/>
    <property type="molecule type" value="Genomic_DNA"/>
</dbReference>
<evidence type="ECO:0008006" key="3">
    <source>
        <dbReference type="Google" id="ProtNLM"/>
    </source>
</evidence>
<proteinExistence type="predicted"/>
<evidence type="ECO:0000313" key="1">
    <source>
        <dbReference type="EMBL" id="MFC5911552.1"/>
    </source>
</evidence>
<gene>
    <name evidence="1" type="ORF">ACFP3V_30645</name>
</gene>
<dbReference type="Proteomes" id="UP001596174">
    <property type="component" value="Unassembled WGS sequence"/>
</dbReference>
<dbReference type="RefSeq" id="WP_380590720.1">
    <property type="nucleotide sequence ID" value="NZ_JBHSQJ010000176.1"/>
</dbReference>
<reference evidence="2" key="1">
    <citation type="journal article" date="2019" name="Int. J. Syst. Evol. Microbiol.">
        <title>The Global Catalogue of Microorganisms (GCM) 10K type strain sequencing project: providing services to taxonomists for standard genome sequencing and annotation.</title>
        <authorList>
            <consortium name="The Broad Institute Genomics Platform"/>
            <consortium name="The Broad Institute Genome Sequencing Center for Infectious Disease"/>
            <person name="Wu L."/>
            <person name="Ma J."/>
        </authorList>
    </citation>
    <scope>NUCLEOTIDE SEQUENCE [LARGE SCALE GENOMIC DNA]</scope>
    <source>
        <strain evidence="2">JCM 4816</strain>
    </source>
</reference>
<accession>A0ABW1GD71</accession>
<keyword evidence="2" id="KW-1185">Reference proteome</keyword>